<dbReference type="NCBIfam" id="TIGR01730">
    <property type="entry name" value="RND_mfp"/>
    <property type="match status" value="1"/>
</dbReference>
<feature type="domain" description="CusB-like beta-barrel" evidence="6">
    <location>
        <begin position="232"/>
        <end position="301"/>
    </location>
</feature>
<keyword evidence="2" id="KW-0175">Coiled coil</keyword>
<evidence type="ECO:0000256" key="3">
    <source>
        <dbReference type="SAM" id="MobiDB-lite"/>
    </source>
</evidence>
<keyword evidence="4" id="KW-0732">Signal</keyword>
<dbReference type="InterPro" id="IPR006143">
    <property type="entry name" value="RND_pump_MFP"/>
</dbReference>
<feature type="domain" description="Multidrug resistance protein MdtA-like barrel-sandwich hybrid" evidence="5">
    <location>
        <begin position="101"/>
        <end position="221"/>
    </location>
</feature>
<evidence type="ECO:0000256" key="4">
    <source>
        <dbReference type="SAM" id="SignalP"/>
    </source>
</evidence>
<comment type="similarity">
    <text evidence="1">Belongs to the membrane fusion protein (MFP) (TC 8.A.1) family.</text>
</comment>
<evidence type="ECO:0000259" key="5">
    <source>
        <dbReference type="Pfam" id="PF25917"/>
    </source>
</evidence>
<evidence type="ECO:0000313" key="8">
    <source>
        <dbReference type="Proteomes" id="UP001430804"/>
    </source>
</evidence>
<feature type="coiled-coil region" evidence="2">
    <location>
        <begin position="139"/>
        <end position="194"/>
    </location>
</feature>
<evidence type="ECO:0000259" key="6">
    <source>
        <dbReference type="Pfam" id="PF25954"/>
    </source>
</evidence>
<sequence length="415" mass="43138">MPKFKFHRVAALVVLALSAAWVLTGEFSSVGSALSEQKPESSPDAATLHADDDKTAARLITAEPSDILPTVAVAAPDFIAHRRIVRVSGVTEPDKKTVLATRSAGVIETLNVTEGQLLKSGDVVLSLDGSEKQAAVETARALLRQRENEAANVDKLIARGISPKTQADDAQSALTAARAQLETAQAEFDRLQVVAPFGGIVDAVEVEEGSWATTGEAVATLLALDPIIARGEVSERERDLVSIGSEADVALVDGSLLTGTVRYVSREATAQTRTFPVEVAIANPDRRIPAGMTAEIRLKAEVVQAVKVPRSVVTLDAAGNLGVRVVDADDVTAFVPIDLIDDTPDGLVLGNVPAGARIVVAGQDLVSDGEKVRALPAEAAFPDSKPEGSAAIGLSLKSSETSEAGAAERGAVASQ</sequence>
<evidence type="ECO:0000313" key="7">
    <source>
        <dbReference type="EMBL" id="MBW3095717.1"/>
    </source>
</evidence>
<feature type="signal peptide" evidence="4">
    <location>
        <begin position="1"/>
        <end position="24"/>
    </location>
</feature>
<evidence type="ECO:0000256" key="1">
    <source>
        <dbReference type="ARBA" id="ARBA00009477"/>
    </source>
</evidence>
<dbReference type="Pfam" id="PF25917">
    <property type="entry name" value="BSH_RND"/>
    <property type="match status" value="1"/>
</dbReference>
<organism evidence="7 8">
    <name type="scientific">Pseudohoeflea coraliihabitans</name>
    <dbReference type="NCBI Taxonomy" id="2860393"/>
    <lineage>
        <taxon>Bacteria</taxon>
        <taxon>Pseudomonadati</taxon>
        <taxon>Pseudomonadota</taxon>
        <taxon>Alphaproteobacteria</taxon>
        <taxon>Hyphomicrobiales</taxon>
        <taxon>Rhizobiaceae</taxon>
        <taxon>Pseudohoeflea</taxon>
    </lineage>
</organism>
<reference evidence="7" key="1">
    <citation type="submission" date="2021-07" db="EMBL/GenBank/DDBJ databases">
        <title>Pseudohoeflea marina sp. nov. a polyhydroxyalcanoate-producing bacterium.</title>
        <authorList>
            <person name="Zheng W."/>
            <person name="Yu S."/>
            <person name="Huang Y."/>
        </authorList>
    </citation>
    <scope>NUCLEOTIDE SEQUENCE</scope>
    <source>
        <strain evidence="7">DP4N28-3</strain>
    </source>
</reference>
<evidence type="ECO:0000256" key="2">
    <source>
        <dbReference type="SAM" id="Coils"/>
    </source>
</evidence>
<protein>
    <submittedName>
        <fullName evidence="7">Efflux RND transporter periplasmic adaptor subunit</fullName>
    </submittedName>
</protein>
<comment type="caution">
    <text evidence="7">The sequence shown here is derived from an EMBL/GenBank/DDBJ whole genome shotgun (WGS) entry which is preliminary data.</text>
</comment>
<dbReference type="EMBL" id="JAHWQX010000001">
    <property type="protein sequence ID" value="MBW3095717.1"/>
    <property type="molecule type" value="Genomic_DNA"/>
</dbReference>
<feature type="chain" id="PRO_5046077343" evidence="4">
    <location>
        <begin position="25"/>
        <end position="415"/>
    </location>
</feature>
<dbReference type="PANTHER" id="PTHR30469">
    <property type="entry name" value="MULTIDRUG RESISTANCE PROTEIN MDTA"/>
    <property type="match status" value="1"/>
</dbReference>
<proteinExistence type="inferred from homology"/>
<dbReference type="PANTHER" id="PTHR30469:SF29">
    <property type="entry name" value="BLR2860 PROTEIN"/>
    <property type="match status" value="1"/>
</dbReference>
<dbReference type="InterPro" id="IPR058625">
    <property type="entry name" value="MdtA-like_BSH"/>
</dbReference>
<feature type="region of interest" description="Disordered" evidence="3">
    <location>
        <begin position="378"/>
        <end position="415"/>
    </location>
</feature>
<dbReference type="RefSeq" id="WP_219157169.1">
    <property type="nucleotide sequence ID" value="NZ_JAHWQX010000001.1"/>
</dbReference>
<gene>
    <name evidence="7" type="ORF">KY465_00330</name>
</gene>
<accession>A0ABS6WIE9</accession>
<dbReference type="Proteomes" id="UP001430804">
    <property type="component" value="Unassembled WGS sequence"/>
</dbReference>
<dbReference type="InterPro" id="IPR058792">
    <property type="entry name" value="Beta-barrel_RND_2"/>
</dbReference>
<keyword evidence="8" id="KW-1185">Reference proteome</keyword>
<dbReference type="Pfam" id="PF25954">
    <property type="entry name" value="Beta-barrel_RND_2"/>
    <property type="match status" value="1"/>
</dbReference>
<name>A0ABS6WIE9_9HYPH</name>